<dbReference type="Gene3D" id="2.40.30.10">
    <property type="entry name" value="Translation factors"/>
    <property type="match status" value="1"/>
</dbReference>
<dbReference type="KEGG" id="mfol:DXT68_07035"/>
<feature type="region of interest" description="Disordered" evidence="1">
    <location>
        <begin position="33"/>
        <end position="53"/>
    </location>
</feature>
<proteinExistence type="predicted"/>
<reference evidence="3 4" key="1">
    <citation type="submission" date="2015-02" db="EMBL/GenBank/DDBJ databases">
        <title>Draft genome sequences of ten Microbacterium spp. with emphasis on heavy metal contaminated environments.</title>
        <authorList>
            <person name="Corretto E."/>
        </authorList>
    </citation>
    <scope>NUCLEOTIDE SEQUENCE [LARGE SCALE GENOMIC DNA]</scope>
    <source>
        <strain evidence="3 4">DSM 12966</strain>
    </source>
</reference>
<dbReference type="GeneID" id="94444139"/>
<dbReference type="GO" id="GO:0003746">
    <property type="term" value="F:translation elongation factor activity"/>
    <property type="evidence" value="ECO:0007669"/>
    <property type="project" value="UniProtKB-KW"/>
</dbReference>
<dbReference type="InterPro" id="IPR009000">
    <property type="entry name" value="Transl_B-barrel_sf"/>
</dbReference>
<dbReference type="PANTHER" id="PTHR43721:SF22">
    <property type="entry name" value="ELONGATION FACTOR TU, MITOCHONDRIAL"/>
    <property type="match status" value="1"/>
</dbReference>
<dbReference type="InterPro" id="IPR050055">
    <property type="entry name" value="EF-Tu_GTPase"/>
</dbReference>
<dbReference type="AlphaFoldDB" id="A0A0F0KCP1"/>
<dbReference type="Pfam" id="PF03144">
    <property type="entry name" value="GTP_EFTU_D2"/>
    <property type="match status" value="1"/>
</dbReference>
<sequence length="148" mass="15885">MGWLFGRKQDAEDANEVLRRYNEAEAARLTAMTSGLPSPPTVDDGTRPAASGALSVHSSGAEFQVEDVFTITGRGRVATGTMRSGVLRVDDDIQVLREGVVQAQTRITGIEMFRKHVKEATVGEPVGLLLREKIAVARGDVIRPAPSA</sequence>
<dbReference type="Proteomes" id="UP000033572">
    <property type="component" value="Unassembled WGS sequence"/>
</dbReference>
<protein>
    <submittedName>
        <fullName evidence="3">Elongation factor Tu</fullName>
    </submittedName>
</protein>
<keyword evidence="3" id="KW-0251">Elongation factor</keyword>
<accession>A0A0F0KCP1</accession>
<feature type="domain" description="Translation elongation factor EFTu-like" evidence="2">
    <location>
        <begin position="75"/>
        <end position="142"/>
    </location>
</feature>
<evidence type="ECO:0000313" key="4">
    <source>
        <dbReference type="Proteomes" id="UP000033572"/>
    </source>
</evidence>
<dbReference type="PATRIC" id="fig|104336.4.peg.3074"/>
<dbReference type="RefSeq" id="WP_082069038.1">
    <property type="nucleotide sequence ID" value="NZ_CP031425.1"/>
</dbReference>
<dbReference type="SUPFAM" id="SSF50447">
    <property type="entry name" value="Translation proteins"/>
    <property type="match status" value="1"/>
</dbReference>
<keyword evidence="4" id="KW-1185">Reference proteome</keyword>
<gene>
    <name evidence="3" type="primary">tuf_2</name>
    <name evidence="3" type="ORF">RN50_03036</name>
</gene>
<organism evidence="3 4">
    <name type="scientific">Microbacterium foliorum</name>
    <dbReference type="NCBI Taxonomy" id="104336"/>
    <lineage>
        <taxon>Bacteria</taxon>
        <taxon>Bacillati</taxon>
        <taxon>Actinomycetota</taxon>
        <taxon>Actinomycetes</taxon>
        <taxon>Micrococcales</taxon>
        <taxon>Microbacteriaceae</taxon>
        <taxon>Microbacterium</taxon>
    </lineage>
</organism>
<keyword evidence="3" id="KW-0648">Protein biosynthesis</keyword>
<evidence type="ECO:0000313" key="3">
    <source>
        <dbReference type="EMBL" id="KJL17930.1"/>
    </source>
</evidence>
<dbReference type="PANTHER" id="PTHR43721">
    <property type="entry name" value="ELONGATION FACTOR TU-RELATED"/>
    <property type="match status" value="1"/>
</dbReference>
<dbReference type="InterPro" id="IPR004161">
    <property type="entry name" value="EFTu-like_2"/>
</dbReference>
<dbReference type="GO" id="GO:0005525">
    <property type="term" value="F:GTP binding"/>
    <property type="evidence" value="ECO:0007669"/>
    <property type="project" value="InterPro"/>
</dbReference>
<name>A0A0F0KCP1_9MICO</name>
<dbReference type="EMBL" id="JYIU01000046">
    <property type="protein sequence ID" value="KJL17930.1"/>
    <property type="molecule type" value="Genomic_DNA"/>
</dbReference>
<evidence type="ECO:0000259" key="2">
    <source>
        <dbReference type="Pfam" id="PF03144"/>
    </source>
</evidence>
<comment type="caution">
    <text evidence="3">The sequence shown here is derived from an EMBL/GenBank/DDBJ whole genome shotgun (WGS) entry which is preliminary data.</text>
</comment>
<evidence type="ECO:0000256" key="1">
    <source>
        <dbReference type="SAM" id="MobiDB-lite"/>
    </source>
</evidence>